<proteinExistence type="predicted"/>
<name>A0ABT5HK43_9CAUL</name>
<dbReference type="SUPFAM" id="SSF53448">
    <property type="entry name" value="Nucleotide-diphospho-sugar transferases"/>
    <property type="match status" value="1"/>
</dbReference>
<dbReference type="Pfam" id="PF12804">
    <property type="entry name" value="NTP_transf_3"/>
    <property type="match status" value="1"/>
</dbReference>
<keyword evidence="1" id="KW-0460">Magnesium</keyword>
<accession>A0ABT5HK43</accession>
<dbReference type="InterPro" id="IPR029044">
    <property type="entry name" value="Nucleotide-diphossugar_trans"/>
</dbReference>
<feature type="domain" description="MobA-like NTP transferase" evidence="2">
    <location>
        <begin position="5"/>
        <end position="152"/>
    </location>
</feature>
<dbReference type="EMBL" id="JAQQKV010000002">
    <property type="protein sequence ID" value="MDC7676620.1"/>
    <property type="molecule type" value="Genomic_DNA"/>
</dbReference>
<dbReference type="Proteomes" id="UP001218579">
    <property type="component" value="Unassembled WGS sequence"/>
</dbReference>
<evidence type="ECO:0000259" key="2">
    <source>
        <dbReference type="Pfam" id="PF12804"/>
    </source>
</evidence>
<comment type="caution">
    <text evidence="3">The sequence shown here is derived from an EMBL/GenBank/DDBJ whole genome shotgun (WGS) entry which is preliminary data.</text>
</comment>
<organism evidence="3 4">
    <name type="scientific">Asticcacaulis machinosus</name>
    <dbReference type="NCBI Taxonomy" id="2984211"/>
    <lineage>
        <taxon>Bacteria</taxon>
        <taxon>Pseudomonadati</taxon>
        <taxon>Pseudomonadota</taxon>
        <taxon>Alphaproteobacteria</taxon>
        <taxon>Caulobacterales</taxon>
        <taxon>Caulobacteraceae</taxon>
        <taxon>Asticcacaulis</taxon>
    </lineage>
</organism>
<dbReference type="PANTHER" id="PTHR43777">
    <property type="entry name" value="MOLYBDENUM COFACTOR CYTIDYLYLTRANSFERASE"/>
    <property type="match status" value="1"/>
</dbReference>
<dbReference type="Gene3D" id="3.90.550.10">
    <property type="entry name" value="Spore Coat Polysaccharide Biosynthesis Protein SpsA, Chain A"/>
    <property type="match status" value="1"/>
</dbReference>
<reference evidence="3 4" key="1">
    <citation type="submission" date="2023-01" db="EMBL/GenBank/DDBJ databases">
        <title>Novel species of the genus Asticcacaulis isolated from rivers.</title>
        <authorList>
            <person name="Lu H."/>
        </authorList>
    </citation>
    <scope>NUCLEOTIDE SEQUENCE [LARGE SCALE GENOMIC DNA]</scope>
    <source>
        <strain evidence="3 4">LKC15W</strain>
    </source>
</reference>
<dbReference type="CDD" id="cd04182">
    <property type="entry name" value="GT_2_like_f"/>
    <property type="match status" value="1"/>
</dbReference>
<dbReference type="InterPro" id="IPR025877">
    <property type="entry name" value="MobA-like_NTP_Trfase"/>
</dbReference>
<evidence type="ECO:0000256" key="1">
    <source>
        <dbReference type="ARBA" id="ARBA00022842"/>
    </source>
</evidence>
<dbReference type="PANTHER" id="PTHR43777:SF1">
    <property type="entry name" value="MOLYBDENUM COFACTOR CYTIDYLYLTRANSFERASE"/>
    <property type="match status" value="1"/>
</dbReference>
<evidence type="ECO:0000313" key="3">
    <source>
        <dbReference type="EMBL" id="MDC7676620.1"/>
    </source>
</evidence>
<keyword evidence="4" id="KW-1185">Reference proteome</keyword>
<dbReference type="RefSeq" id="WP_272744953.1">
    <property type="nucleotide sequence ID" value="NZ_JAQQKV010000002.1"/>
</dbReference>
<sequence>MKLGAIILAAGASQRFGPDDKLQARLGDRTVLDAAIAATEGLDQRLVVARAPIPVPDGVSLVINPEADAGMGGSLALGVTALDPCDGVFVVLGDMPLIPQTVYRQLAERVTDHDIVVPTHDGRDGHPVLFAATCFDELKTLSGDRGARGLITGGQYRVARCEVGTDAILQDIDTKDDLTALTNRSKRPA</sequence>
<gene>
    <name evidence="3" type="ORF">PQU98_10790</name>
</gene>
<evidence type="ECO:0000313" key="4">
    <source>
        <dbReference type="Proteomes" id="UP001218579"/>
    </source>
</evidence>
<protein>
    <submittedName>
        <fullName evidence="3">Nucleotidyltransferase family protein</fullName>
    </submittedName>
</protein>